<sequence>MSSENATKPDWELHPENYATDDSGEFILKKDGTPSKRSGRAKGSKGRGYTYHSETKARMKAQRAIRNKQKRINSVETKLQNQRKALKNSKELLNKLDNKTTKRGQVITDDALDSAPKAIQGEVKDNIVFKPNDGPQTDFLAAPEIDVLYGGAAGGGKSYAMLVDPLRYAHRAAHRALILRRSMPELRELIDKSRELYPQAFPGCKFREVEKLWNFPSGAKVEFGFLERDADVYRYQGQAYSWIGFDEITHLPTEFSWNYLASRLRTTDSEITPYLRCTANPGGVGAQWVKKRYVTSAPPNESFEGQDGLTRKFIPARLQDNPYLSKDGRYEHMLQALPEVQRKQLLEGNWDVAEGAAFVEFDLNKHVV</sequence>
<dbReference type="AlphaFoldDB" id="A0A382A862"/>
<gene>
    <name evidence="3" type="ORF">METZ01_LOCUS150589</name>
</gene>
<protein>
    <submittedName>
        <fullName evidence="3">Uncharacterized protein</fullName>
    </submittedName>
</protein>
<organism evidence="3">
    <name type="scientific">marine metagenome</name>
    <dbReference type="NCBI Taxonomy" id="408172"/>
    <lineage>
        <taxon>unclassified sequences</taxon>
        <taxon>metagenomes</taxon>
        <taxon>ecological metagenomes</taxon>
    </lineage>
</organism>
<dbReference type="Pfam" id="PF03237">
    <property type="entry name" value="Terminase_6N"/>
    <property type="match status" value="1"/>
</dbReference>
<dbReference type="Gene3D" id="3.40.50.300">
    <property type="entry name" value="P-loop containing nucleotide triphosphate hydrolases"/>
    <property type="match status" value="1"/>
</dbReference>
<dbReference type="EMBL" id="UINC01024327">
    <property type="protein sequence ID" value="SVA97735.1"/>
    <property type="molecule type" value="Genomic_DNA"/>
</dbReference>
<feature type="non-terminal residue" evidence="3">
    <location>
        <position position="368"/>
    </location>
</feature>
<name>A0A382A862_9ZZZZ</name>
<evidence type="ECO:0000256" key="1">
    <source>
        <dbReference type="SAM" id="Coils"/>
    </source>
</evidence>
<evidence type="ECO:0000313" key="3">
    <source>
        <dbReference type="EMBL" id="SVA97735.1"/>
    </source>
</evidence>
<feature type="coiled-coil region" evidence="1">
    <location>
        <begin position="58"/>
        <end position="99"/>
    </location>
</feature>
<dbReference type="InterPro" id="IPR027417">
    <property type="entry name" value="P-loop_NTPase"/>
</dbReference>
<keyword evidence="1" id="KW-0175">Coiled coil</keyword>
<accession>A0A382A862</accession>
<feature type="region of interest" description="Disordered" evidence="2">
    <location>
        <begin position="1"/>
        <end position="57"/>
    </location>
</feature>
<evidence type="ECO:0000256" key="2">
    <source>
        <dbReference type="SAM" id="MobiDB-lite"/>
    </source>
</evidence>
<reference evidence="3" key="1">
    <citation type="submission" date="2018-05" db="EMBL/GenBank/DDBJ databases">
        <authorList>
            <person name="Lanie J.A."/>
            <person name="Ng W.-L."/>
            <person name="Kazmierczak K.M."/>
            <person name="Andrzejewski T.M."/>
            <person name="Davidsen T.M."/>
            <person name="Wayne K.J."/>
            <person name="Tettelin H."/>
            <person name="Glass J.I."/>
            <person name="Rusch D."/>
            <person name="Podicherti R."/>
            <person name="Tsui H.-C.T."/>
            <person name="Winkler M.E."/>
        </authorList>
    </citation>
    <scope>NUCLEOTIDE SEQUENCE</scope>
</reference>
<proteinExistence type="predicted"/>